<accession>A0A9N9IME1</accession>
<reference evidence="2" key="1">
    <citation type="submission" date="2021-06" db="EMBL/GenBank/DDBJ databases">
        <authorList>
            <person name="Kallberg Y."/>
            <person name="Tangrot J."/>
            <person name="Rosling A."/>
        </authorList>
    </citation>
    <scope>NUCLEOTIDE SEQUENCE</scope>
    <source>
        <strain evidence="2">CL551</strain>
    </source>
</reference>
<sequence>GEEKLELADEVVLVVVFKCIWMLGVRILFDELRFRLFVIIWLLNIWINKE</sequence>
<evidence type="ECO:0000313" key="3">
    <source>
        <dbReference type="Proteomes" id="UP000789342"/>
    </source>
</evidence>
<proteinExistence type="predicted"/>
<keyword evidence="1" id="KW-1133">Transmembrane helix</keyword>
<dbReference type="AlphaFoldDB" id="A0A9N9IME1"/>
<feature type="transmembrane region" description="Helical" evidence="1">
    <location>
        <begin position="12"/>
        <end position="29"/>
    </location>
</feature>
<dbReference type="EMBL" id="CAJVPV010030441">
    <property type="protein sequence ID" value="CAG8740782.1"/>
    <property type="molecule type" value="Genomic_DNA"/>
</dbReference>
<comment type="caution">
    <text evidence="2">The sequence shown here is derived from an EMBL/GenBank/DDBJ whole genome shotgun (WGS) entry which is preliminary data.</text>
</comment>
<evidence type="ECO:0000256" key="1">
    <source>
        <dbReference type="SAM" id="Phobius"/>
    </source>
</evidence>
<organism evidence="2 3">
    <name type="scientific">Acaulospora morrowiae</name>
    <dbReference type="NCBI Taxonomy" id="94023"/>
    <lineage>
        <taxon>Eukaryota</taxon>
        <taxon>Fungi</taxon>
        <taxon>Fungi incertae sedis</taxon>
        <taxon>Mucoromycota</taxon>
        <taxon>Glomeromycotina</taxon>
        <taxon>Glomeromycetes</taxon>
        <taxon>Diversisporales</taxon>
        <taxon>Acaulosporaceae</taxon>
        <taxon>Acaulospora</taxon>
    </lineage>
</organism>
<keyword evidence="3" id="KW-1185">Reference proteome</keyword>
<feature type="non-terminal residue" evidence="2">
    <location>
        <position position="50"/>
    </location>
</feature>
<protein>
    <submittedName>
        <fullName evidence="2">17340_t:CDS:1</fullName>
    </submittedName>
</protein>
<evidence type="ECO:0000313" key="2">
    <source>
        <dbReference type="EMBL" id="CAG8740782.1"/>
    </source>
</evidence>
<dbReference type="Proteomes" id="UP000789342">
    <property type="component" value="Unassembled WGS sequence"/>
</dbReference>
<gene>
    <name evidence="2" type="ORF">AMORRO_LOCUS14698</name>
</gene>
<keyword evidence="1" id="KW-0472">Membrane</keyword>
<feature type="non-terminal residue" evidence="2">
    <location>
        <position position="1"/>
    </location>
</feature>
<keyword evidence="1" id="KW-0812">Transmembrane</keyword>
<name>A0A9N9IME1_9GLOM</name>